<organism evidence="1">
    <name type="scientific">hydrocarbon metagenome</name>
    <dbReference type="NCBI Taxonomy" id="938273"/>
    <lineage>
        <taxon>unclassified sequences</taxon>
        <taxon>metagenomes</taxon>
        <taxon>ecological metagenomes</taxon>
    </lineage>
</organism>
<dbReference type="EMBL" id="LNQE01001237">
    <property type="protein sequence ID" value="KUG19994.1"/>
    <property type="molecule type" value="Genomic_DNA"/>
</dbReference>
<proteinExistence type="predicted"/>
<gene>
    <name evidence="1" type="ORF">ASZ90_010281</name>
</gene>
<evidence type="ECO:0000313" key="1">
    <source>
        <dbReference type="EMBL" id="KUG19994.1"/>
    </source>
</evidence>
<reference evidence="1" key="1">
    <citation type="journal article" date="2015" name="Proc. Natl. Acad. Sci. U.S.A.">
        <title>Networks of energetic and metabolic interactions define dynamics in microbial communities.</title>
        <authorList>
            <person name="Embree M."/>
            <person name="Liu J.K."/>
            <person name="Al-Bassam M.M."/>
            <person name="Zengler K."/>
        </authorList>
    </citation>
    <scope>NUCLEOTIDE SEQUENCE</scope>
</reference>
<protein>
    <submittedName>
        <fullName evidence="1">Uncharacterized protein</fullName>
    </submittedName>
</protein>
<sequence length="68" mass="7335">MLLNKDICSARKSPALPAGGRCRGRKKEIADPHACASPFAMGRAHGNFFILSRCSAYQCRQTPATLGK</sequence>
<dbReference type="AlphaFoldDB" id="A0A0W8FGH3"/>
<name>A0A0W8FGH3_9ZZZZ</name>
<accession>A0A0W8FGH3</accession>
<comment type="caution">
    <text evidence="1">The sequence shown here is derived from an EMBL/GenBank/DDBJ whole genome shotgun (WGS) entry which is preliminary data.</text>
</comment>